<proteinExistence type="predicted"/>
<keyword evidence="2" id="KW-0677">Repeat</keyword>
<dbReference type="VEuPathDB" id="TriTrypDB:TvY486_0800300"/>
<dbReference type="GO" id="GO:0045717">
    <property type="term" value="P:negative regulation of fatty acid biosynthetic process"/>
    <property type="evidence" value="ECO:0007669"/>
    <property type="project" value="TreeGrafter"/>
</dbReference>
<dbReference type="EMBL" id="HE573024">
    <property type="protein sequence ID" value="CCC49422.1"/>
    <property type="molecule type" value="Genomic_DNA"/>
</dbReference>
<evidence type="ECO:0000256" key="2">
    <source>
        <dbReference type="ARBA" id="ARBA00022737"/>
    </source>
</evidence>
<dbReference type="InterPro" id="IPR015943">
    <property type="entry name" value="WD40/YVTN_repeat-like_dom_sf"/>
</dbReference>
<evidence type="ECO:0000256" key="4">
    <source>
        <dbReference type="SAM" id="MobiDB-lite"/>
    </source>
</evidence>
<dbReference type="SUPFAM" id="SSF50978">
    <property type="entry name" value="WD40 repeat-like"/>
    <property type="match status" value="1"/>
</dbReference>
<keyword evidence="1 3" id="KW-0853">WD repeat</keyword>
<dbReference type="PANTHER" id="PTHR15574:SF40">
    <property type="entry name" value="WD AND TETRATRICOPEPTIDE REPEATS PROTEIN 1"/>
    <property type="match status" value="1"/>
</dbReference>
<protein>
    <recommendedName>
        <fullName evidence="6">Guanine nucleotide-binding protein subunit beta-like protein</fullName>
    </recommendedName>
</protein>
<reference evidence="5" key="1">
    <citation type="journal article" date="2012" name="Proc. Natl. Acad. Sci. U.S.A.">
        <title>Antigenic diversity is generated by distinct evolutionary mechanisms in African trypanosome species.</title>
        <authorList>
            <person name="Jackson A.P."/>
            <person name="Berry A."/>
            <person name="Aslett M."/>
            <person name="Allison H.C."/>
            <person name="Burton P."/>
            <person name="Vavrova-Anderson J."/>
            <person name="Brown R."/>
            <person name="Browne H."/>
            <person name="Corton N."/>
            <person name="Hauser H."/>
            <person name="Gamble J."/>
            <person name="Gilderthorp R."/>
            <person name="Marcello L."/>
            <person name="McQuillan J."/>
            <person name="Otto T.D."/>
            <person name="Quail M.A."/>
            <person name="Sanders M.J."/>
            <person name="van Tonder A."/>
            <person name="Ginger M.L."/>
            <person name="Field M.C."/>
            <person name="Barry J.D."/>
            <person name="Hertz-Fowler C."/>
            <person name="Berriman M."/>
        </authorList>
    </citation>
    <scope>NUCLEOTIDE SEQUENCE</scope>
    <source>
        <strain evidence="5">Y486</strain>
    </source>
</reference>
<dbReference type="PROSITE" id="PS50082">
    <property type="entry name" value="WD_REPEATS_2"/>
    <property type="match status" value="2"/>
</dbReference>
<feature type="region of interest" description="Disordered" evidence="4">
    <location>
        <begin position="517"/>
        <end position="552"/>
    </location>
</feature>
<gene>
    <name evidence="5" type="ORF">TVY486_0800300</name>
</gene>
<feature type="region of interest" description="Disordered" evidence="4">
    <location>
        <begin position="660"/>
        <end position="680"/>
    </location>
</feature>
<dbReference type="Pfam" id="PF00400">
    <property type="entry name" value="WD40"/>
    <property type="match status" value="2"/>
</dbReference>
<dbReference type="InterPro" id="IPR001680">
    <property type="entry name" value="WD40_rpt"/>
</dbReference>
<sequence length="1075" mass="118250">MYYGLGAWEGRCSHPPTRYDLFLAHCMQPLGPLSRTIAFASEGRGRQEWKNNTHPCVPDAYSVEEGGDFWPGFSGPLAGAPVAEQEDGRSQSASAAKCTTYSEVYAKSLAVRRELSGHRGCVNSLALDAANEFLLSGSDDLALCLYDTTSWELRQTYRTTHHSNIFHAVFVPGRENHVMSCELNGCTLLTDLETNQAVYKCRFSNMSSSIATSPWWPDTAYIAYDNGLIARVDTRFCTSTNEPTTSGGPHLAQVGDVRALAVHEQWPFLLASGTNTEYVYLHDVRMASLGAFAFLSIPRLRFCDGISGLSFSSSGHYLAVNYRAEDVYVLPWLDALHATELPKGHAATTDGFSPILSVGSAHSVAPVRVRNAVRLKGRVNKATMFKEVAFMEDDSIVCSGSDDGRIFFWKRQDGTLLHTTPGDSSIVNVVLYSQRAGCLLASGIDATVKVLEGCKGMNGTQESDGAVSQSLPLQRAGLERSTILRLDATSFASAIFGMVRSLDTAVYMFPPRILTTGDEGAVSENEESHDTVDDDDDGGGGEDESEELLNVRGGHPVRDVKRLMKEHCNRAAQQFAVAESACCHLSLTCLIEVLEKLGPVWESRGIRTGGSEGILSYTSPMSFILSSYGSSSVNAEEMGEAADHRRVLVEMDSFEMFSLPMGNSDNHSSSSSSSVSSNSDDFHIDLREDEVETDARTSRNTSLLGVPISLPFQEAESEVSETTSTSGEFSTCGTDGGHSNINEGDPPINDARQDGKQSCATGQPCYDPLFARMENLFLRLRSQLLSAFRLWRVQDDEQVQKPRWEVCMFNVARAAPTPLDEWLAHATSELDVGWGLLRRHIAGDPPAADVANTTSPSEATEAELVRGNENFRLCVKSLILIMDIVLNGKEFICVTTKQRRRYWIFRCLVELSYAYYFMAIGEVEMAMDRVERLDRHVEYRCITALGSVNRDHLIRQKQREKQRVGCGSCDRACTAAVLPRVLDASGLPPLLVPVALQIRILVLYLGQGGVTVANNALGSEDTEYVESADKGSNTQWEKRLWLLVREIRYRLNGHPNRKVGRKVVTMLQNLGIDIC</sequence>
<dbReference type="GO" id="GO:0080008">
    <property type="term" value="C:Cul4-RING E3 ubiquitin ligase complex"/>
    <property type="evidence" value="ECO:0007669"/>
    <property type="project" value="TreeGrafter"/>
</dbReference>
<evidence type="ECO:0008006" key="6">
    <source>
        <dbReference type="Google" id="ProtNLM"/>
    </source>
</evidence>
<dbReference type="GO" id="GO:0005737">
    <property type="term" value="C:cytoplasm"/>
    <property type="evidence" value="ECO:0007669"/>
    <property type="project" value="TreeGrafter"/>
</dbReference>
<evidence type="ECO:0000256" key="1">
    <source>
        <dbReference type="ARBA" id="ARBA00022574"/>
    </source>
</evidence>
<accession>G0U025</accession>
<feature type="compositionally biased region" description="Acidic residues" evidence="4">
    <location>
        <begin position="532"/>
        <end position="547"/>
    </location>
</feature>
<feature type="repeat" description="WD" evidence="3">
    <location>
        <begin position="388"/>
        <end position="419"/>
    </location>
</feature>
<feature type="region of interest" description="Disordered" evidence="4">
    <location>
        <begin position="715"/>
        <end position="746"/>
    </location>
</feature>
<dbReference type="InterPro" id="IPR036322">
    <property type="entry name" value="WD40_repeat_dom_sf"/>
</dbReference>
<feature type="repeat" description="WD" evidence="3">
    <location>
        <begin position="115"/>
        <end position="156"/>
    </location>
</feature>
<feature type="compositionally biased region" description="Low complexity" evidence="4">
    <location>
        <begin position="663"/>
        <end position="679"/>
    </location>
</feature>
<evidence type="ECO:0000256" key="3">
    <source>
        <dbReference type="PROSITE-ProRule" id="PRU00221"/>
    </source>
</evidence>
<feature type="compositionally biased region" description="Low complexity" evidence="4">
    <location>
        <begin position="720"/>
        <end position="733"/>
    </location>
</feature>
<name>G0U025_TRYVY</name>
<dbReference type="PANTHER" id="PTHR15574">
    <property type="entry name" value="WD REPEAT DOMAIN-CONTAINING FAMILY"/>
    <property type="match status" value="1"/>
</dbReference>
<dbReference type="AlphaFoldDB" id="G0U025"/>
<organism evidence="5">
    <name type="scientific">Trypanosoma vivax (strain Y486)</name>
    <dbReference type="NCBI Taxonomy" id="1055687"/>
    <lineage>
        <taxon>Eukaryota</taxon>
        <taxon>Discoba</taxon>
        <taxon>Euglenozoa</taxon>
        <taxon>Kinetoplastea</taxon>
        <taxon>Metakinetoplastina</taxon>
        <taxon>Trypanosomatida</taxon>
        <taxon>Trypanosomatidae</taxon>
        <taxon>Trypanosoma</taxon>
        <taxon>Duttonella</taxon>
    </lineage>
</organism>
<dbReference type="InterPro" id="IPR045151">
    <property type="entry name" value="DCAF8"/>
</dbReference>
<dbReference type="SMART" id="SM00320">
    <property type="entry name" value="WD40"/>
    <property type="match status" value="5"/>
</dbReference>
<dbReference type="Gene3D" id="2.130.10.10">
    <property type="entry name" value="YVTN repeat-like/Quinoprotein amine dehydrogenase"/>
    <property type="match status" value="2"/>
</dbReference>
<evidence type="ECO:0000313" key="5">
    <source>
        <dbReference type="EMBL" id="CCC49422.1"/>
    </source>
</evidence>